<dbReference type="Proteomes" id="UP001144323">
    <property type="component" value="Unassembled WGS sequence"/>
</dbReference>
<dbReference type="RefSeq" id="WP_281803033.1">
    <property type="nucleotide sequence ID" value="NZ_BSEC01000001.1"/>
</dbReference>
<reference evidence="1" key="1">
    <citation type="journal article" date="2023" name="Int. J. Syst. Evol. Microbiol.">
        <title>Methylocystis iwaonis sp. nov., a type II methane-oxidizing bacterium from surface soil of a rice paddy field in Japan, and emended description of the genus Methylocystis (ex Whittenbury et al. 1970) Bowman et al. 1993.</title>
        <authorList>
            <person name="Kaise H."/>
            <person name="Sawadogo J.B."/>
            <person name="Alam M.S."/>
            <person name="Ueno C."/>
            <person name="Dianou D."/>
            <person name="Shinjo R."/>
            <person name="Asakawa S."/>
        </authorList>
    </citation>
    <scope>NUCLEOTIDE SEQUENCE</scope>
    <source>
        <strain evidence="1">LMG27198</strain>
    </source>
</reference>
<gene>
    <name evidence="1" type="ORF">LMG27198_23020</name>
</gene>
<comment type="caution">
    <text evidence="1">The sequence shown here is derived from an EMBL/GenBank/DDBJ whole genome shotgun (WGS) entry which is preliminary data.</text>
</comment>
<sequence>MDWFERLTGFREGGYEETRSRLAVADGRLRSLVNEKSYAIGDFELVSLQELRARLPSAASGSGRPRVSIVQGDVRRMHQEPQYRGALFQVASQFNALEMTGPGVTPEDGVTRYQYDHTQGPACAIAAGAATIYRNYFTPVGDRLGQTRTHQLDGLRDLGAALSKRLGTPVASLWDMRNGYALCSREGLDAIATHLEGADAAEIDRLRGLLRIGVQRDVEVTDAPDGSDQRVSQAFCSALPIAYSSVPGPHWRPFAGLVLEAAYEATMCMAALNRQRGVSDVVLLTLLGGGAFGNEEGMILRAMKRALSVAQAHSLDVKLVTYGPPSRGLQELAKGVAS</sequence>
<evidence type="ECO:0000313" key="1">
    <source>
        <dbReference type="EMBL" id="GLI93310.1"/>
    </source>
</evidence>
<dbReference type="EMBL" id="BSEC01000001">
    <property type="protein sequence ID" value="GLI93310.1"/>
    <property type="molecule type" value="Genomic_DNA"/>
</dbReference>
<protein>
    <recommendedName>
        <fullName evidence="3">Macro domain-containing protein</fullName>
    </recommendedName>
</protein>
<evidence type="ECO:0008006" key="3">
    <source>
        <dbReference type="Google" id="ProtNLM"/>
    </source>
</evidence>
<dbReference type="PANTHER" id="PTHR35609:SF1">
    <property type="entry name" value="MACRO DOMAIN-CONTAINING PROTEIN"/>
    <property type="match status" value="1"/>
</dbReference>
<dbReference type="PANTHER" id="PTHR35609">
    <property type="entry name" value="MACRO DOMAIN-CONTAINING PROTEIN"/>
    <property type="match status" value="1"/>
</dbReference>
<keyword evidence="2" id="KW-1185">Reference proteome</keyword>
<evidence type="ECO:0000313" key="2">
    <source>
        <dbReference type="Proteomes" id="UP001144323"/>
    </source>
</evidence>
<dbReference type="AlphaFoldDB" id="A0A9W6GUU7"/>
<name>A0A9W6GUU7_9HYPH</name>
<organism evidence="1 2">
    <name type="scientific">Methylocystis echinoides</name>
    <dbReference type="NCBI Taxonomy" id="29468"/>
    <lineage>
        <taxon>Bacteria</taxon>
        <taxon>Pseudomonadati</taxon>
        <taxon>Pseudomonadota</taxon>
        <taxon>Alphaproteobacteria</taxon>
        <taxon>Hyphomicrobiales</taxon>
        <taxon>Methylocystaceae</taxon>
        <taxon>Methylocystis</taxon>
    </lineage>
</organism>
<accession>A0A9W6GUU7</accession>
<proteinExistence type="predicted"/>